<dbReference type="GeneID" id="11516450"/>
<accession>G2R6Z0</accession>
<evidence type="ECO:0000313" key="3">
    <source>
        <dbReference type="Proteomes" id="UP000008181"/>
    </source>
</evidence>
<feature type="non-terminal residue" evidence="2">
    <location>
        <position position="1"/>
    </location>
</feature>
<dbReference type="Pfam" id="PF13358">
    <property type="entry name" value="DDE_3"/>
    <property type="match status" value="1"/>
</dbReference>
<dbReference type="EMBL" id="CP003011">
    <property type="protein sequence ID" value="AEO67718.1"/>
    <property type="molecule type" value="Genomic_DNA"/>
</dbReference>
<dbReference type="KEGG" id="ttt:THITE_53718"/>
<evidence type="ECO:0000313" key="2">
    <source>
        <dbReference type="EMBL" id="AEO67718.1"/>
    </source>
</evidence>
<dbReference type="Gene3D" id="3.30.420.10">
    <property type="entry name" value="Ribonuclease H-like superfamily/Ribonuclease H"/>
    <property type="match status" value="1"/>
</dbReference>
<proteinExistence type="predicted"/>
<dbReference type="AlphaFoldDB" id="G2R6Z0"/>
<dbReference type="InterPro" id="IPR036397">
    <property type="entry name" value="RNaseH_sf"/>
</dbReference>
<dbReference type="OrthoDB" id="4843223at2759"/>
<dbReference type="GO" id="GO:0003676">
    <property type="term" value="F:nucleic acid binding"/>
    <property type="evidence" value="ECO:0007669"/>
    <property type="project" value="InterPro"/>
</dbReference>
<feature type="domain" description="Tc1-like transposase DDE" evidence="1">
    <location>
        <begin position="1"/>
        <end position="51"/>
    </location>
</feature>
<dbReference type="Proteomes" id="UP000008181">
    <property type="component" value="Chromosome 3"/>
</dbReference>
<name>G2R6Z0_THETT</name>
<sequence length="68" mass="8025">DNAPAHCSRSTKAYIVKHFPSTYIVTWPPHSPDLNPIEHIWIWMKRWIERNYPTRPTGEALKEAVLRT</sequence>
<evidence type="ECO:0000259" key="1">
    <source>
        <dbReference type="Pfam" id="PF13358"/>
    </source>
</evidence>
<protein>
    <recommendedName>
        <fullName evidence="1">Tc1-like transposase DDE domain-containing protein</fullName>
    </recommendedName>
</protein>
<keyword evidence="3" id="KW-1185">Reference proteome</keyword>
<dbReference type="HOGENOM" id="CLU_033666_12_4_1"/>
<dbReference type="RefSeq" id="XP_003654054.1">
    <property type="nucleotide sequence ID" value="XM_003654006.1"/>
</dbReference>
<gene>
    <name evidence="2" type="ORF">THITE_53718</name>
</gene>
<reference evidence="2 3" key="1">
    <citation type="journal article" date="2011" name="Nat. Biotechnol.">
        <title>Comparative genomic analysis of the thermophilic biomass-degrading fungi Myceliophthora thermophila and Thielavia terrestris.</title>
        <authorList>
            <person name="Berka R.M."/>
            <person name="Grigoriev I.V."/>
            <person name="Otillar R."/>
            <person name="Salamov A."/>
            <person name="Grimwood J."/>
            <person name="Reid I."/>
            <person name="Ishmael N."/>
            <person name="John T."/>
            <person name="Darmond C."/>
            <person name="Moisan M.-C."/>
            <person name="Henrissat B."/>
            <person name="Coutinho P.M."/>
            <person name="Lombard V."/>
            <person name="Natvig D.O."/>
            <person name="Lindquist E."/>
            <person name="Schmutz J."/>
            <person name="Lucas S."/>
            <person name="Harris P."/>
            <person name="Powlowski J."/>
            <person name="Bellemare A."/>
            <person name="Taylor D."/>
            <person name="Butler G."/>
            <person name="de Vries R.P."/>
            <person name="Allijn I.E."/>
            <person name="van den Brink J."/>
            <person name="Ushinsky S."/>
            <person name="Storms R."/>
            <person name="Powell A.J."/>
            <person name="Paulsen I.T."/>
            <person name="Elbourne L.D.H."/>
            <person name="Baker S.E."/>
            <person name="Magnuson J."/>
            <person name="LaBoissiere S."/>
            <person name="Clutterbuck A.J."/>
            <person name="Martinez D."/>
            <person name="Wogulis M."/>
            <person name="de Leon A.L."/>
            <person name="Rey M.W."/>
            <person name="Tsang A."/>
        </authorList>
    </citation>
    <scope>NUCLEOTIDE SEQUENCE [LARGE SCALE GENOMIC DNA]</scope>
    <source>
        <strain evidence="3">ATCC 38088 / NRRL 8126</strain>
    </source>
</reference>
<organism evidence="2 3">
    <name type="scientific">Thermothielavioides terrestris (strain ATCC 38088 / NRRL 8126)</name>
    <name type="common">Thielavia terrestris</name>
    <dbReference type="NCBI Taxonomy" id="578455"/>
    <lineage>
        <taxon>Eukaryota</taxon>
        <taxon>Fungi</taxon>
        <taxon>Dikarya</taxon>
        <taxon>Ascomycota</taxon>
        <taxon>Pezizomycotina</taxon>
        <taxon>Sordariomycetes</taxon>
        <taxon>Sordariomycetidae</taxon>
        <taxon>Sordariales</taxon>
        <taxon>Chaetomiaceae</taxon>
        <taxon>Thermothielavioides</taxon>
        <taxon>Thermothielavioides terrestris</taxon>
    </lineage>
</organism>
<dbReference type="InterPro" id="IPR038717">
    <property type="entry name" value="Tc1-like_DDE_dom"/>
</dbReference>